<keyword evidence="2" id="KW-1185">Reference proteome</keyword>
<evidence type="ECO:0000313" key="2">
    <source>
        <dbReference type="Proteomes" id="UP000094707"/>
    </source>
</evidence>
<gene>
    <name evidence="1" type="ORF">MCBB_0393</name>
</gene>
<dbReference type="PATRIC" id="fig|129848.4.peg.396"/>
<protein>
    <submittedName>
        <fullName evidence="1">Uncharacterized protein</fullName>
    </submittedName>
</protein>
<accession>A0A1D3L0B0</accession>
<sequence>MIKSGVKDVSDETAVYGILEDVKDLTQKIRDYEGEADQELVINWVYDTLKLVEKLGKVMEEFEEKFELLEESLEK</sequence>
<proteinExistence type="predicted"/>
<dbReference type="EMBL" id="LT607756">
    <property type="protein sequence ID" value="SCG84973.1"/>
    <property type="molecule type" value="Genomic_DNA"/>
</dbReference>
<dbReference type="KEGG" id="mcub:MCBB_0393"/>
<dbReference type="OrthoDB" id="71263at2157"/>
<evidence type="ECO:0000313" key="1">
    <source>
        <dbReference type="EMBL" id="SCG84973.1"/>
    </source>
</evidence>
<reference evidence="1 2" key="1">
    <citation type="submission" date="2016-08" db="EMBL/GenBank/DDBJ databases">
        <authorList>
            <person name="Seilhamer J.J."/>
        </authorList>
    </citation>
    <scope>NUCLEOTIDE SEQUENCE [LARGE SCALE GENOMIC DNA]</scope>
    <source>
        <strain evidence="1">Buetzberg</strain>
    </source>
</reference>
<organism evidence="1 2">
    <name type="scientific">Methanobacterium congolense</name>
    <dbReference type="NCBI Taxonomy" id="118062"/>
    <lineage>
        <taxon>Archaea</taxon>
        <taxon>Methanobacteriati</taxon>
        <taxon>Methanobacteriota</taxon>
        <taxon>Methanomada group</taxon>
        <taxon>Methanobacteria</taxon>
        <taxon>Methanobacteriales</taxon>
        <taxon>Methanobacteriaceae</taxon>
        <taxon>Methanobacterium</taxon>
    </lineage>
</organism>
<name>A0A1D3L0B0_9EURY</name>
<dbReference type="AlphaFoldDB" id="A0A1D3L0B0"/>
<dbReference type="Proteomes" id="UP000094707">
    <property type="component" value="Chromosome I"/>
</dbReference>